<evidence type="ECO:0000256" key="1">
    <source>
        <dbReference type="ARBA" id="ARBA00022491"/>
    </source>
</evidence>
<dbReference type="PRINTS" id="PR00036">
    <property type="entry name" value="HTHLACI"/>
</dbReference>
<sequence>MATIKDVAKLAGVSTSTVSHVLNGTRFVREETCERVENAVRELSYRPSSIARSLKVQQTKTLGMLVTASRNPFFAEVVHGVERQCYKRGYTLFLCNTEGDVQRMEANLDALEEKRVDGMLLLCGEVNNDIITLLEAERSVPIVVFDWGPQSDTVDRIYDNSPHGSRLATEYLINMGHTAIGCVTGPRGRRSAEERLAGFRETMRAAGLPVREEWIVEGDYECEGGVNAINQLHALPEMPTALFVCNDMMAIGLISRAAQLGLHVPQDLSLIGYDDIYIAGYTSPLLTTIHQPKEEIAAMAVDTLIDRLVSKRAKGKMIKIEPSLVERNSVRRLK</sequence>
<dbReference type="SUPFAM" id="SSF47413">
    <property type="entry name" value="lambda repressor-like DNA-binding domains"/>
    <property type="match status" value="1"/>
</dbReference>
<dbReference type="Gene3D" id="3.40.50.2300">
    <property type="match status" value="2"/>
</dbReference>
<feature type="domain" description="HTH cro/C1-type" evidence="7">
    <location>
        <begin position="3"/>
        <end position="39"/>
    </location>
</feature>
<evidence type="ECO:0000256" key="4">
    <source>
        <dbReference type="ARBA" id="ARBA00023163"/>
    </source>
</evidence>
<reference evidence="8" key="1">
    <citation type="journal article" date="2022" name="Arch. Microbiol.">
        <title>Pseudodesulfovibrio sediminis sp. nov., a mesophilic and neutrophilic sulfate-reducing bacterium isolated from sediment of a brackish lake.</title>
        <authorList>
            <person name="Takahashi A."/>
            <person name="Kojima H."/>
            <person name="Watanabe M."/>
            <person name="Fukui M."/>
        </authorList>
    </citation>
    <scope>NUCLEOTIDE SEQUENCE</scope>
    <source>
        <strain evidence="8">SF6</strain>
    </source>
</reference>
<dbReference type="SMART" id="SM00354">
    <property type="entry name" value="HTH_LACI"/>
    <property type="match status" value="1"/>
</dbReference>
<keyword evidence="4" id="KW-0804">Transcription</keyword>
<keyword evidence="3" id="KW-0238">DNA-binding</keyword>
<gene>
    <name evidence="8" type="primary">rbsR</name>
    <name evidence="8" type="ORF">PSDVSF_30460</name>
</gene>
<dbReference type="CDD" id="cd01392">
    <property type="entry name" value="HTH_LacI"/>
    <property type="match status" value="1"/>
</dbReference>
<keyword evidence="9" id="KW-1185">Reference proteome</keyword>
<proteinExistence type="predicted"/>
<evidence type="ECO:0000313" key="8">
    <source>
        <dbReference type="EMBL" id="BCS89804.1"/>
    </source>
</evidence>
<dbReference type="PANTHER" id="PTHR30146:SF145">
    <property type="entry name" value="RIBOSE OPERON REPRESSOR"/>
    <property type="match status" value="1"/>
</dbReference>
<keyword evidence="2" id="KW-0805">Transcription regulation</keyword>
<evidence type="ECO:0000259" key="7">
    <source>
        <dbReference type="PROSITE" id="PS50943"/>
    </source>
</evidence>
<evidence type="ECO:0000313" key="9">
    <source>
        <dbReference type="Proteomes" id="UP001053296"/>
    </source>
</evidence>
<protein>
    <recommendedName>
        <fullName evidence="5">Ribose operon repressor</fullName>
    </recommendedName>
</protein>
<keyword evidence="1" id="KW-0678">Repressor</keyword>
<dbReference type="RefSeq" id="WP_229591762.1">
    <property type="nucleotide sequence ID" value="NZ_AP024485.1"/>
</dbReference>
<name>A0ABM7P9R4_9BACT</name>
<dbReference type="EMBL" id="AP024485">
    <property type="protein sequence ID" value="BCS89804.1"/>
    <property type="molecule type" value="Genomic_DNA"/>
</dbReference>
<evidence type="ECO:0000259" key="6">
    <source>
        <dbReference type="PROSITE" id="PS50932"/>
    </source>
</evidence>
<evidence type="ECO:0000256" key="3">
    <source>
        <dbReference type="ARBA" id="ARBA00023125"/>
    </source>
</evidence>
<organism evidence="8 9">
    <name type="scientific">Pseudodesulfovibrio sediminis</name>
    <dbReference type="NCBI Taxonomy" id="2810563"/>
    <lineage>
        <taxon>Bacteria</taxon>
        <taxon>Pseudomonadati</taxon>
        <taxon>Thermodesulfobacteriota</taxon>
        <taxon>Desulfovibrionia</taxon>
        <taxon>Desulfovibrionales</taxon>
        <taxon>Desulfovibrionaceae</taxon>
    </lineage>
</organism>
<dbReference type="InterPro" id="IPR046335">
    <property type="entry name" value="LacI/GalR-like_sensor"/>
</dbReference>
<dbReference type="PROSITE" id="PS50943">
    <property type="entry name" value="HTH_CROC1"/>
    <property type="match status" value="1"/>
</dbReference>
<dbReference type="InterPro" id="IPR028082">
    <property type="entry name" value="Peripla_BP_I"/>
</dbReference>
<evidence type="ECO:0000256" key="2">
    <source>
        <dbReference type="ARBA" id="ARBA00023015"/>
    </source>
</evidence>
<dbReference type="PANTHER" id="PTHR30146">
    <property type="entry name" value="LACI-RELATED TRANSCRIPTIONAL REPRESSOR"/>
    <property type="match status" value="1"/>
</dbReference>
<dbReference type="InterPro" id="IPR000843">
    <property type="entry name" value="HTH_LacI"/>
</dbReference>
<dbReference type="Gene3D" id="1.10.260.40">
    <property type="entry name" value="lambda repressor-like DNA-binding domains"/>
    <property type="match status" value="1"/>
</dbReference>
<dbReference type="InterPro" id="IPR057343">
    <property type="entry name" value="PurR_sensor_dom"/>
</dbReference>
<dbReference type="Pfam" id="PF00356">
    <property type="entry name" value="LacI"/>
    <property type="match status" value="1"/>
</dbReference>
<dbReference type="InterPro" id="IPR001387">
    <property type="entry name" value="Cro/C1-type_HTH"/>
</dbReference>
<feature type="domain" description="HTH lacI-type" evidence="6">
    <location>
        <begin position="2"/>
        <end position="56"/>
    </location>
</feature>
<dbReference type="CDD" id="cd06275">
    <property type="entry name" value="PBP1_PurR"/>
    <property type="match status" value="1"/>
</dbReference>
<dbReference type="InterPro" id="IPR010982">
    <property type="entry name" value="Lambda_DNA-bd_dom_sf"/>
</dbReference>
<dbReference type="SUPFAM" id="SSF53822">
    <property type="entry name" value="Periplasmic binding protein-like I"/>
    <property type="match status" value="1"/>
</dbReference>
<dbReference type="PROSITE" id="PS50932">
    <property type="entry name" value="HTH_LACI_2"/>
    <property type="match status" value="1"/>
</dbReference>
<dbReference type="Proteomes" id="UP001053296">
    <property type="component" value="Chromosome"/>
</dbReference>
<evidence type="ECO:0000256" key="5">
    <source>
        <dbReference type="ARBA" id="ARBA00044140"/>
    </source>
</evidence>
<dbReference type="PROSITE" id="PS00356">
    <property type="entry name" value="HTH_LACI_1"/>
    <property type="match status" value="1"/>
</dbReference>
<dbReference type="Pfam" id="PF13377">
    <property type="entry name" value="Peripla_BP_3"/>
    <property type="match status" value="1"/>
</dbReference>
<accession>A0ABM7P9R4</accession>